<reference evidence="8" key="1">
    <citation type="submission" date="2022-06" db="EMBL/GenBank/DDBJ databases">
        <authorList>
            <person name="Berger JAMES D."/>
            <person name="Berger JAMES D."/>
        </authorList>
    </citation>
    <scope>NUCLEOTIDE SEQUENCE [LARGE SCALE GENOMIC DNA]</scope>
</reference>
<dbReference type="PANTHER" id="PTHR12663:SF0">
    <property type="entry name" value="PRECOCIOUS DISSOCIATION OF SISTERS 5, ISOFORM A"/>
    <property type="match status" value="1"/>
</dbReference>
<evidence type="ECO:0000313" key="9">
    <source>
        <dbReference type="WBParaSite" id="TREG1_86950.2"/>
    </source>
</evidence>
<dbReference type="Gene3D" id="1.25.10.10">
    <property type="entry name" value="Leucine-rich Repeat Variant"/>
    <property type="match status" value="1"/>
</dbReference>
<keyword evidence="3" id="KW-0498">Mitosis</keyword>
<evidence type="ECO:0000256" key="3">
    <source>
        <dbReference type="ARBA" id="ARBA00022776"/>
    </source>
</evidence>
<feature type="domain" description="SCD" evidence="7">
    <location>
        <begin position="377"/>
        <end position="464"/>
    </location>
</feature>
<dbReference type="InterPro" id="IPR016024">
    <property type="entry name" value="ARM-type_fold"/>
</dbReference>
<dbReference type="PANTHER" id="PTHR12663">
    <property type="entry name" value="ANDROGEN INDUCED INHIBITOR OF PROLIFERATION AS3 / PDS5-RELATED"/>
    <property type="match status" value="1"/>
</dbReference>
<feature type="compositionally biased region" description="Low complexity" evidence="6">
    <location>
        <begin position="1570"/>
        <end position="1585"/>
    </location>
</feature>
<evidence type="ECO:0000259" key="7">
    <source>
        <dbReference type="PROSITE" id="PS51425"/>
    </source>
</evidence>
<dbReference type="SUPFAM" id="SSF48371">
    <property type="entry name" value="ARM repeat"/>
    <property type="match status" value="1"/>
</dbReference>
<feature type="compositionally biased region" description="Basic and acidic residues" evidence="6">
    <location>
        <begin position="1401"/>
        <end position="1429"/>
    </location>
</feature>
<dbReference type="WBParaSite" id="TREG1_86950.2">
    <property type="protein sequence ID" value="TREG1_86950.2"/>
    <property type="gene ID" value="TREG1_86950"/>
</dbReference>
<feature type="region of interest" description="Disordered" evidence="6">
    <location>
        <begin position="1480"/>
        <end position="1622"/>
    </location>
</feature>
<dbReference type="GO" id="GO:0051301">
    <property type="term" value="P:cell division"/>
    <property type="evidence" value="ECO:0007669"/>
    <property type="project" value="UniProtKB-KW"/>
</dbReference>
<proteinExistence type="predicted"/>
<dbReference type="PROSITE" id="PS51425">
    <property type="entry name" value="SCD"/>
    <property type="match status" value="1"/>
</dbReference>
<comment type="subcellular location">
    <subcellularLocation>
        <location evidence="1">Nucleus</location>
    </subcellularLocation>
</comment>
<dbReference type="Pfam" id="PF20168">
    <property type="entry name" value="PDS5"/>
    <property type="match status" value="2"/>
</dbReference>
<evidence type="ECO:0000256" key="6">
    <source>
        <dbReference type="SAM" id="MobiDB-lite"/>
    </source>
</evidence>
<evidence type="ECO:0000313" key="8">
    <source>
        <dbReference type="Proteomes" id="UP000050795"/>
    </source>
</evidence>
<evidence type="ECO:0000256" key="4">
    <source>
        <dbReference type="ARBA" id="ARBA00023242"/>
    </source>
</evidence>
<feature type="compositionally biased region" description="Polar residues" evidence="6">
    <location>
        <begin position="1588"/>
        <end position="1601"/>
    </location>
</feature>
<keyword evidence="2" id="KW-0132">Cell division</keyword>
<feature type="region of interest" description="Disordered" evidence="6">
    <location>
        <begin position="1390"/>
        <end position="1442"/>
    </location>
</feature>
<dbReference type="Proteomes" id="UP000050795">
    <property type="component" value="Unassembled WGS sequence"/>
</dbReference>
<keyword evidence="5" id="KW-0131">Cell cycle</keyword>
<feature type="region of interest" description="Disordered" evidence="6">
    <location>
        <begin position="994"/>
        <end position="1017"/>
    </location>
</feature>
<dbReference type="GO" id="GO:0007064">
    <property type="term" value="P:mitotic sister chromatid cohesion"/>
    <property type="evidence" value="ECO:0007669"/>
    <property type="project" value="InterPro"/>
</dbReference>
<name>A0AA85KFQ0_TRIRE</name>
<organism evidence="8 9">
    <name type="scientific">Trichobilharzia regenti</name>
    <name type="common">Nasal bird schistosome</name>
    <dbReference type="NCBI Taxonomy" id="157069"/>
    <lineage>
        <taxon>Eukaryota</taxon>
        <taxon>Metazoa</taxon>
        <taxon>Spiralia</taxon>
        <taxon>Lophotrochozoa</taxon>
        <taxon>Platyhelminthes</taxon>
        <taxon>Trematoda</taxon>
        <taxon>Digenea</taxon>
        <taxon>Strigeidida</taxon>
        <taxon>Schistosomatoidea</taxon>
        <taxon>Schistosomatidae</taxon>
        <taxon>Trichobilharzia</taxon>
    </lineage>
</organism>
<accession>A0AA85KFQ0</accession>
<sequence length="1694" mass="191111">MKSLGFELIYPRNCKPVSGDLSVEELRKRLNELNCSLDNVIEEERRFLESTLDGEQASLTQEHSKYKGLFLLLTSPEFLTNADVDIQLRVGVCICKLLKVFCPHNPLSGLSEEKSLTKDVLTFLINCIELLSNLKSKENVNYIKLHTMLYICVQIDTFMWCSVLGDETVLFNFIKMTFAIIKNLDVWSWADVSVVRQAILDMVVKVVVHSEKILTHDIVTFVLQFLIEPAKSTQPAQHTFSRDLIIRTADQIEYQIQMLLQNSLIVGSCNGIKAKTRNKSSPPENNLEDNFTKDINESGSGEEDTNPDPLGEHAFLIIYALHTIQSSIVAPVLPTIELKLKSSLARDRKRSFRLLALLFSESNSLLHRRNPNLWDAFLGRFNDIDSEVRMLCIHMLPQLLSKNQELPHDQLLSCFQQRIYDPDEGVRLLALQTMTALTKKSQSEFSDNFFELLKERSRDKTLSVRKEACFALSSLYKDSLESKCLSTAKSSSALNTILHLYYQNSLDDKFIVERLLKSSIVPYTSKNSARVQALIRCYSLMDEASIKAMQEIFKAQYANLNLLRDTVKLLEEHMRGEMSPEANTKIMSMIQILNGLIPKTEKSVEHLKRFFNQTHTDKDLRRLLVRLTKPQYTCEQVVDTLKEILRKIGKTTGAVNTASDNQTNYSRVVKMLLERCAPVLFDKEFGKELMSQLMVDNQSSSAFGTTESISVARSLRLLLAVSVYFKEILPPGEVINYLLSILSDKNYSENGEAVDEIKSISVNSDCDPYTLQEMALNILCCILGRGTSGSFYTPESNDAIKNVAVQQSLINCAHLSKCSKELLPILRRFCCTGITLNALESNQNKNVSKNLTKTNRGYGVKKLSLGPTTEDIAQMGLVWRRERRRSKLSVRVLFCLLDVVHQLMCPPVDLDSEDEKLMKKKSPDSKMKLNLLKSTIEETLNEIVKVCISCPVLSSEYIACLTSLNHIALLFPGTYNDEIKTLITKSLVQQVLPCEPGDSPNGEEDKNHTKLTALPNHAKPGDNLSTWCPDGLISDLTKAKISAIKLMTNWLVGLKNEVKPVAQAIIRLIYRIIIHDGDLTKGGKISYGEMSRMRLVAATSWLKLARCQAYVECIEIGWYLSMTYILCDPCPQIRSHFLTKLNQGLYKLRLPLEYMAIFAHASNVPEPAFKQRAKQLFIANVQRRRAFLNKNPSYFRDAKYLFGLLPDYILPYLIYLLSHDSKWTKIDDVEILNKIKSSLWFVMEPIMSHGENFSFLRKIIEKIKYARDALNPDDAFVNEKLYTVCDICLGLLLSRCTNPTSKEYPVDVKLPKTLFTSTPIDFRNPDFKQLMNMVVESGTQASEDTLLSESMEAIVQNKTKPILQFTPNKHTKEFKDGLIPLELLKMKNAAIPKTKKTKPASKNEESKAKFETKSKKDNNEPSRPEEKGPVADTVTDDDNEPHKEVNTIHCIASTSRVSPKSTIVDVTNTDINVCIVETRSTRSSSNQNKRKNTSPPGIVKRQRVNPSSNLTSHLHQSTLDRVVQTNKTSQKNISLTPDSVNQQVSSISPRKSPKHLTKPAPEAHSKKSSKPPQSSTNSCSNNSKNTKQESNLCPTPASNDWGTLLRSKSNKNSEKTQGLIDVSKKSLQNANKTLSRTNYRVSTSLRTVDNSNGSNNISERPSRLSAIVAKQKLLSPISVFSSTSTSNQSTPKRR</sequence>
<dbReference type="InterPro" id="IPR020839">
    <property type="entry name" value="SCD"/>
</dbReference>
<dbReference type="WBParaSite" id="TREG1_86950.4">
    <property type="protein sequence ID" value="TREG1_86950.4"/>
    <property type="gene ID" value="TREG1_86950"/>
</dbReference>
<evidence type="ECO:0000256" key="2">
    <source>
        <dbReference type="ARBA" id="ARBA00022618"/>
    </source>
</evidence>
<feature type="region of interest" description="Disordered" evidence="6">
    <location>
        <begin position="275"/>
        <end position="308"/>
    </location>
</feature>
<evidence type="ECO:0000256" key="5">
    <source>
        <dbReference type="ARBA" id="ARBA00023306"/>
    </source>
</evidence>
<dbReference type="InterPro" id="IPR011989">
    <property type="entry name" value="ARM-like"/>
</dbReference>
<evidence type="ECO:0000313" key="10">
    <source>
        <dbReference type="WBParaSite" id="TREG1_86950.4"/>
    </source>
</evidence>
<dbReference type="GO" id="GO:0005634">
    <property type="term" value="C:nucleus"/>
    <property type="evidence" value="ECO:0007669"/>
    <property type="project" value="UniProtKB-SubCell"/>
</dbReference>
<keyword evidence="8" id="KW-1185">Reference proteome</keyword>
<keyword evidence="4" id="KW-0539">Nucleus</keyword>
<dbReference type="InterPro" id="IPR039776">
    <property type="entry name" value="Pds5"/>
</dbReference>
<feature type="compositionally biased region" description="Polar residues" evidence="6">
    <location>
        <begin position="1504"/>
        <end position="1549"/>
    </location>
</feature>
<reference evidence="9 10" key="2">
    <citation type="submission" date="2023-11" db="UniProtKB">
        <authorList>
            <consortium name="WormBaseParasite"/>
        </authorList>
    </citation>
    <scope>IDENTIFICATION</scope>
</reference>
<evidence type="ECO:0000256" key="1">
    <source>
        <dbReference type="ARBA" id="ARBA00004123"/>
    </source>
</evidence>
<protein>
    <recommendedName>
        <fullName evidence="7">SCD domain-containing protein</fullName>
    </recommendedName>
</protein>